<evidence type="ECO:0000313" key="2">
    <source>
        <dbReference type="EMBL" id="GIX81466.1"/>
    </source>
</evidence>
<gene>
    <name evidence="2" type="primary">AVEN_273804_2</name>
    <name evidence="2" type="ORF">CDAR_224632</name>
</gene>
<name>A0AAV4NA62_9ARAC</name>
<accession>A0AAV4NA62</accession>
<evidence type="ECO:0000313" key="3">
    <source>
        <dbReference type="Proteomes" id="UP001054837"/>
    </source>
</evidence>
<reference evidence="2 3" key="1">
    <citation type="submission" date="2021-06" db="EMBL/GenBank/DDBJ databases">
        <title>Caerostris darwini draft genome.</title>
        <authorList>
            <person name="Kono N."/>
            <person name="Arakawa K."/>
        </authorList>
    </citation>
    <scope>NUCLEOTIDE SEQUENCE [LARGE SCALE GENOMIC DNA]</scope>
</reference>
<feature type="transmembrane region" description="Helical" evidence="1">
    <location>
        <begin position="44"/>
        <end position="66"/>
    </location>
</feature>
<sequence>MMEKSKVAVDESASVDYRNDSNSIVSLPPAYDKPVSTTLKVARILSLTLLAVTTIIGIMVLLGIYIHQGYQCQCASESMSASQIQPMSAARIDRMDHEPTYTADDKEPQTNKGKGMSVPLKLELDAALGTVLKDPKNKKAEVNCVAETRKASQVIHQDPKMIVTGSAWVEIHDPQLMTPFGNFSTDPKLVQLMGERVVLSCISAVKQPKKSSKAKKAAAKIAAAGLLPRPRRSTKEMCSCNCDC</sequence>
<keyword evidence="1" id="KW-0472">Membrane</keyword>
<dbReference type="AlphaFoldDB" id="A0AAV4NA62"/>
<keyword evidence="1" id="KW-1133">Transmembrane helix</keyword>
<organism evidence="2 3">
    <name type="scientific">Caerostris darwini</name>
    <dbReference type="NCBI Taxonomy" id="1538125"/>
    <lineage>
        <taxon>Eukaryota</taxon>
        <taxon>Metazoa</taxon>
        <taxon>Ecdysozoa</taxon>
        <taxon>Arthropoda</taxon>
        <taxon>Chelicerata</taxon>
        <taxon>Arachnida</taxon>
        <taxon>Araneae</taxon>
        <taxon>Araneomorphae</taxon>
        <taxon>Entelegynae</taxon>
        <taxon>Araneoidea</taxon>
        <taxon>Araneidae</taxon>
        <taxon>Caerostris</taxon>
    </lineage>
</organism>
<keyword evidence="1" id="KW-0812">Transmembrane</keyword>
<comment type="caution">
    <text evidence="2">The sequence shown here is derived from an EMBL/GenBank/DDBJ whole genome shotgun (WGS) entry which is preliminary data.</text>
</comment>
<keyword evidence="3" id="KW-1185">Reference proteome</keyword>
<proteinExistence type="predicted"/>
<dbReference type="Proteomes" id="UP001054837">
    <property type="component" value="Unassembled WGS sequence"/>
</dbReference>
<protein>
    <submittedName>
        <fullName evidence="2">Uncharacterized protein</fullName>
    </submittedName>
</protein>
<dbReference type="EMBL" id="BPLQ01001402">
    <property type="protein sequence ID" value="GIX81466.1"/>
    <property type="molecule type" value="Genomic_DNA"/>
</dbReference>
<evidence type="ECO:0000256" key="1">
    <source>
        <dbReference type="SAM" id="Phobius"/>
    </source>
</evidence>